<feature type="domain" description="Exonuclease" evidence="4">
    <location>
        <begin position="513"/>
        <end position="680"/>
    </location>
</feature>
<accession>I0I1A6</accession>
<dbReference type="CDD" id="cd00130">
    <property type="entry name" value="PAS"/>
    <property type="match status" value="1"/>
</dbReference>
<dbReference type="eggNOG" id="COG2176">
    <property type="taxonomic scope" value="Bacteria"/>
</dbReference>
<dbReference type="SMART" id="SM00479">
    <property type="entry name" value="EXOIII"/>
    <property type="match status" value="1"/>
</dbReference>
<dbReference type="InterPro" id="IPR036397">
    <property type="entry name" value="RNaseH_sf"/>
</dbReference>
<dbReference type="NCBIfam" id="TIGR00573">
    <property type="entry name" value="dnaq"/>
    <property type="match status" value="1"/>
</dbReference>
<dbReference type="AlphaFoldDB" id="I0I1A6"/>
<dbReference type="CDD" id="cd06127">
    <property type="entry name" value="DEDDh"/>
    <property type="match status" value="1"/>
</dbReference>
<dbReference type="InterPro" id="IPR006054">
    <property type="entry name" value="DnaQ"/>
</dbReference>
<dbReference type="HOGENOM" id="CLU_017573_0_0_0"/>
<keyword evidence="6" id="KW-1185">Reference proteome</keyword>
<gene>
    <name evidence="5" type="primary">dnaQ</name>
    <name evidence="5" type="ordered locus">CLDAP_10040</name>
</gene>
<dbReference type="GO" id="GO:0006355">
    <property type="term" value="P:regulation of DNA-templated transcription"/>
    <property type="evidence" value="ECO:0007669"/>
    <property type="project" value="InterPro"/>
</dbReference>
<dbReference type="SUPFAM" id="SSF53098">
    <property type="entry name" value="Ribonuclease H-like"/>
    <property type="match status" value="1"/>
</dbReference>
<dbReference type="Proteomes" id="UP000007880">
    <property type="component" value="Chromosome"/>
</dbReference>
<keyword evidence="1" id="KW-0540">Nuclease</keyword>
<feature type="transmembrane region" description="Helical" evidence="3">
    <location>
        <begin position="32"/>
        <end position="54"/>
    </location>
</feature>
<dbReference type="InterPro" id="IPR013767">
    <property type="entry name" value="PAS_fold"/>
</dbReference>
<keyword evidence="1" id="KW-0378">Hydrolase</keyword>
<evidence type="ECO:0000256" key="2">
    <source>
        <dbReference type="SAM" id="Coils"/>
    </source>
</evidence>
<dbReference type="Pfam" id="PF00989">
    <property type="entry name" value="PAS"/>
    <property type="match status" value="1"/>
</dbReference>
<dbReference type="InterPro" id="IPR035965">
    <property type="entry name" value="PAS-like_dom_sf"/>
</dbReference>
<dbReference type="GO" id="GO:0005829">
    <property type="term" value="C:cytosol"/>
    <property type="evidence" value="ECO:0007669"/>
    <property type="project" value="TreeGrafter"/>
</dbReference>
<dbReference type="STRING" id="926550.CLDAP_10040"/>
<dbReference type="KEGG" id="cap:CLDAP_10040"/>
<evidence type="ECO:0000313" key="5">
    <source>
        <dbReference type="EMBL" id="BAL99043.1"/>
    </source>
</evidence>
<reference evidence="5 6" key="1">
    <citation type="submission" date="2012-02" db="EMBL/GenBank/DDBJ databases">
        <title>Complete genome sequence of Caldilinea aerophila DSM 14535 (= NBRC 102666).</title>
        <authorList>
            <person name="Oguchi A."/>
            <person name="Hosoyama A."/>
            <person name="Sekine M."/>
            <person name="Fukai R."/>
            <person name="Kato Y."/>
            <person name="Nakamura S."/>
            <person name="Hanada S."/>
            <person name="Yamazaki S."/>
            <person name="Fujita N."/>
        </authorList>
    </citation>
    <scope>NUCLEOTIDE SEQUENCE [LARGE SCALE GENOMIC DNA]</scope>
    <source>
        <strain evidence="6">DSM 14535 / JCM 11387 / NBRC 104270 / STL-6-O1</strain>
    </source>
</reference>
<dbReference type="PATRIC" id="fig|926550.5.peg.1061"/>
<keyword evidence="3" id="KW-1133">Transmembrane helix</keyword>
<protein>
    <submittedName>
        <fullName evidence="5">DNA polymerase III epsilon subunit</fullName>
    </submittedName>
</protein>
<dbReference type="InterPro" id="IPR012337">
    <property type="entry name" value="RNaseH-like_sf"/>
</dbReference>
<keyword evidence="1" id="KW-0269">Exonuclease</keyword>
<dbReference type="eggNOG" id="COG5002">
    <property type="taxonomic scope" value="Bacteria"/>
</dbReference>
<dbReference type="GO" id="GO:0003887">
    <property type="term" value="F:DNA-directed DNA polymerase activity"/>
    <property type="evidence" value="ECO:0007669"/>
    <property type="project" value="InterPro"/>
</dbReference>
<dbReference type="PANTHER" id="PTHR30231">
    <property type="entry name" value="DNA POLYMERASE III SUBUNIT EPSILON"/>
    <property type="match status" value="1"/>
</dbReference>
<dbReference type="EMBL" id="AP012337">
    <property type="protein sequence ID" value="BAL99043.1"/>
    <property type="molecule type" value="Genomic_DNA"/>
</dbReference>
<dbReference type="SUPFAM" id="SSF55785">
    <property type="entry name" value="PYP-like sensor domain (PAS domain)"/>
    <property type="match status" value="1"/>
</dbReference>
<evidence type="ECO:0000256" key="1">
    <source>
        <dbReference type="ARBA" id="ARBA00022839"/>
    </source>
</evidence>
<evidence type="ECO:0000256" key="3">
    <source>
        <dbReference type="SAM" id="Phobius"/>
    </source>
</evidence>
<sequence>MAVVALGALATGLATGWLLAQAAQVGPNRALFWPGVAGILALLTIALLIFHRFVRAFVWDVRRLVDAGRMMLTVHPEHRVQPGGHPDVQELAALLNQFAERFEELQKERAEAIRQARADVEQERAMLATLLAELTEGVLVCNLDGQILLYNRSARRLLDGSPNGAAQPFVGLGRSVFGIIDRNAIVHALEQVHYLHQRHNPEERTMMTSFITAAANGRLLRTRLAPFMGPDGNLRGYILALQDVSEGIERSLRRDALLQTLTERQRASLGAIRAAIEAMASFPDMSPAQRHRFQQVILEEAQMLSEQIDEMMRAHASDLRAQWMLEEIAAPDLLWSMQRRLSDRLGIEVNPGTVDDILRLKVDNYTLVQGISHLAHTLVQEFGVRTLTLSLVSVEHFAAIDIEWPCSGVNRERWQRWEESTSVTNRQDSVITLREVAERHGGEVWFQMRPSGERAYFRLLLPRATEPAPTAAPSSTPFQAPAVESRPEYYDFDLFHQPGQHPELDQRPLRSLVYTVLDVETTGLTPGLDEIVSIGALRIVNGRLLRQEIFEQLVDPRRPIPAAATAIHGITDAMVKGQPTIDVVLPRLHQFVEDTVLVGHNLAFDLRMFKEKEAESGVCFVNPVLDTLLLSAVIHPEEERHGIEDIAGRMGVQVLGRHTALGDAILTGEIFLRMIPLLEERGIYTLQQARAAAEQTYFARLRY</sequence>
<dbReference type="GO" id="GO:0045004">
    <property type="term" value="P:DNA replication proofreading"/>
    <property type="evidence" value="ECO:0007669"/>
    <property type="project" value="TreeGrafter"/>
</dbReference>
<feature type="coiled-coil region" evidence="2">
    <location>
        <begin position="88"/>
        <end position="133"/>
    </location>
</feature>
<keyword evidence="2" id="KW-0175">Coiled coil</keyword>
<dbReference type="Gene3D" id="3.30.420.10">
    <property type="entry name" value="Ribonuclease H-like superfamily/Ribonuclease H"/>
    <property type="match status" value="1"/>
</dbReference>
<dbReference type="GO" id="GO:0003677">
    <property type="term" value="F:DNA binding"/>
    <property type="evidence" value="ECO:0007669"/>
    <property type="project" value="InterPro"/>
</dbReference>
<keyword evidence="3" id="KW-0472">Membrane</keyword>
<keyword evidence="3" id="KW-0812">Transmembrane</keyword>
<dbReference type="InterPro" id="IPR000014">
    <property type="entry name" value="PAS"/>
</dbReference>
<evidence type="ECO:0000259" key="4">
    <source>
        <dbReference type="SMART" id="SM00479"/>
    </source>
</evidence>
<proteinExistence type="predicted"/>
<dbReference type="InterPro" id="IPR013520">
    <property type="entry name" value="Ribonucl_H"/>
</dbReference>
<dbReference type="GO" id="GO:0008408">
    <property type="term" value="F:3'-5' exonuclease activity"/>
    <property type="evidence" value="ECO:0007669"/>
    <property type="project" value="TreeGrafter"/>
</dbReference>
<dbReference type="Gene3D" id="3.30.450.20">
    <property type="entry name" value="PAS domain"/>
    <property type="match status" value="1"/>
</dbReference>
<name>I0I1A6_CALAS</name>
<organism evidence="5 6">
    <name type="scientific">Caldilinea aerophila (strain DSM 14535 / JCM 11387 / NBRC 104270 / STL-6-O1)</name>
    <dbReference type="NCBI Taxonomy" id="926550"/>
    <lineage>
        <taxon>Bacteria</taxon>
        <taxon>Bacillati</taxon>
        <taxon>Chloroflexota</taxon>
        <taxon>Caldilineae</taxon>
        <taxon>Caldilineales</taxon>
        <taxon>Caldilineaceae</taxon>
        <taxon>Caldilinea</taxon>
    </lineage>
</organism>
<dbReference type="FunFam" id="3.30.420.10:FF:000045">
    <property type="entry name" value="3'-5' exonuclease DinG"/>
    <property type="match status" value="1"/>
</dbReference>
<dbReference type="PANTHER" id="PTHR30231:SF41">
    <property type="entry name" value="DNA POLYMERASE III SUBUNIT EPSILON"/>
    <property type="match status" value="1"/>
</dbReference>
<evidence type="ECO:0000313" key="6">
    <source>
        <dbReference type="Proteomes" id="UP000007880"/>
    </source>
</evidence>
<dbReference type="Pfam" id="PF00929">
    <property type="entry name" value="RNase_T"/>
    <property type="match status" value="1"/>
</dbReference>